<organism evidence="1 2">
    <name type="scientific">Clonostachys rhizophaga</name>
    <dbReference type="NCBI Taxonomy" id="160324"/>
    <lineage>
        <taxon>Eukaryota</taxon>
        <taxon>Fungi</taxon>
        <taxon>Dikarya</taxon>
        <taxon>Ascomycota</taxon>
        <taxon>Pezizomycotina</taxon>
        <taxon>Sordariomycetes</taxon>
        <taxon>Hypocreomycetidae</taxon>
        <taxon>Hypocreales</taxon>
        <taxon>Bionectriaceae</taxon>
        <taxon>Clonostachys</taxon>
    </lineage>
</organism>
<dbReference type="InterPro" id="IPR035959">
    <property type="entry name" value="RutC-like_sf"/>
</dbReference>
<accession>A0A9N9YL38</accession>
<dbReference type="SUPFAM" id="SSF55298">
    <property type="entry name" value="YjgF-like"/>
    <property type="match status" value="1"/>
</dbReference>
<dbReference type="AlphaFoldDB" id="A0A9N9YL38"/>
<dbReference type="Gene3D" id="3.30.1330.40">
    <property type="entry name" value="RutC-like"/>
    <property type="match status" value="1"/>
</dbReference>
<keyword evidence="2" id="KW-1185">Reference proteome</keyword>
<sequence>MSSRIEIRTDRAPAPRPSNFQAIVHNGMIFCSGAIGVDPVSSKLVEGPTTARAAAPEDSEAIALAGKDIPAL</sequence>
<comment type="caution">
    <text evidence="1">The sequence shown here is derived from an EMBL/GenBank/DDBJ whole genome shotgun (WGS) entry which is preliminary data.</text>
</comment>
<name>A0A9N9YL38_9HYPO</name>
<reference evidence="1" key="1">
    <citation type="submission" date="2021-10" db="EMBL/GenBank/DDBJ databases">
        <authorList>
            <person name="Piombo E."/>
        </authorList>
    </citation>
    <scope>NUCLEOTIDE SEQUENCE</scope>
</reference>
<evidence type="ECO:0000313" key="1">
    <source>
        <dbReference type="EMBL" id="CAH0027968.1"/>
    </source>
</evidence>
<dbReference type="EMBL" id="CABFNQ020000730">
    <property type="protein sequence ID" value="CAH0027968.1"/>
    <property type="molecule type" value="Genomic_DNA"/>
</dbReference>
<protein>
    <recommendedName>
        <fullName evidence="3">RidA family protein</fullName>
    </recommendedName>
</protein>
<dbReference type="OrthoDB" id="309640at2759"/>
<evidence type="ECO:0000313" key="2">
    <source>
        <dbReference type="Proteomes" id="UP000696573"/>
    </source>
</evidence>
<proteinExistence type="predicted"/>
<dbReference type="Proteomes" id="UP000696573">
    <property type="component" value="Unassembled WGS sequence"/>
</dbReference>
<gene>
    <name evidence="1" type="ORF">CRHIZ90672A_00001942</name>
</gene>
<evidence type="ECO:0008006" key="3">
    <source>
        <dbReference type="Google" id="ProtNLM"/>
    </source>
</evidence>